<accession>A0ABZ0RP58</accession>
<reference evidence="2 3" key="1">
    <citation type="submission" date="2023-11" db="EMBL/GenBank/DDBJ databases">
        <title>Coraliomargarita sp. nov., isolated from marine algae.</title>
        <authorList>
            <person name="Lee J.K."/>
            <person name="Baek J.H."/>
            <person name="Kim J.M."/>
            <person name="Choi D.G."/>
            <person name="Jeon C.O."/>
        </authorList>
    </citation>
    <scope>NUCLEOTIDE SEQUENCE [LARGE SCALE GENOMIC DNA]</scope>
    <source>
        <strain evidence="2 3">J2-16</strain>
    </source>
</reference>
<evidence type="ECO:0000256" key="1">
    <source>
        <dbReference type="SAM" id="SignalP"/>
    </source>
</evidence>
<feature type="chain" id="PRO_5046173875" evidence="1">
    <location>
        <begin position="20"/>
        <end position="159"/>
    </location>
</feature>
<gene>
    <name evidence="2" type="ORF">SH580_09765</name>
</gene>
<name>A0ABZ0RP58_9BACT</name>
<dbReference type="RefSeq" id="WP_319834807.1">
    <property type="nucleotide sequence ID" value="NZ_CP138858.1"/>
</dbReference>
<dbReference type="Proteomes" id="UP001324993">
    <property type="component" value="Chromosome"/>
</dbReference>
<dbReference type="EMBL" id="CP138858">
    <property type="protein sequence ID" value="WPJ97995.1"/>
    <property type="molecule type" value="Genomic_DNA"/>
</dbReference>
<protein>
    <submittedName>
        <fullName evidence="2">Uncharacterized protein</fullName>
    </submittedName>
</protein>
<evidence type="ECO:0000313" key="3">
    <source>
        <dbReference type="Proteomes" id="UP001324993"/>
    </source>
</evidence>
<sequence>MKFFPLLLLALFISVPLGAQNEGVEIPTEVAEAPYEVGDLVSEQGYYIERGEDEPRINFRIVDNRLRIYWIDGNGLIAEPESETATVRFTGSVRGRAYHRLSLLPTGGGLGAAGIMTPPHLYNVILVFPADEGAEPVSYNFRYSPSMDVEVDPTVDGDS</sequence>
<keyword evidence="3" id="KW-1185">Reference proteome</keyword>
<organism evidence="2 3">
    <name type="scientific">Coraliomargarita algicola</name>
    <dbReference type="NCBI Taxonomy" id="3092156"/>
    <lineage>
        <taxon>Bacteria</taxon>
        <taxon>Pseudomonadati</taxon>
        <taxon>Verrucomicrobiota</taxon>
        <taxon>Opitutia</taxon>
        <taxon>Puniceicoccales</taxon>
        <taxon>Coraliomargaritaceae</taxon>
        <taxon>Coraliomargarita</taxon>
    </lineage>
</organism>
<feature type="signal peptide" evidence="1">
    <location>
        <begin position="1"/>
        <end position="19"/>
    </location>
</feature>
<keyword evidence="1" id="KW-0732">Signal</keyword>
<evidence type="ECO:0000313" key="2">
    <source>
        <dbReference type="EMBL" id="WPJ97995.1"/>
    </source>
</evidence>
<proteinExistence type="predicted"/>